<accession>A0A2A9NE59</accession>
<dbReference type="Proteomes" id="UP000242287">
    <property type="component" value="Unassembled WGS sequence"/>
</dbReference>
<reference evidence="2 3" key="1">
    <citation type="submission" date="2014-02" db="EMBL/GenBank/DDBJ databases">
        <title>Transposable element dynamics among asymbiotic and ectomycorrhizal Amanita fungi.</title>
        <authorList>
            <consortium name="DOE Joint Genome Institute"/>
            <person name="Hess J."/>
            <person name="Skrede I."/>
            <person name="Wolfe B."/>
            <person name="LaButti K."/>
            <person name="Ohm R.A."/>
            <person name="Grigoriev I.V."/>
            <person name="Pringle A."/>
        </authorList>
    </citation>
    <scope>NUCLEOTIDE SEQUENCE [LARGE SCALE GENOMIC DNA]</scope>
    <source>
        <strain evidence="2 3">SKay4041</strain>
    </source>
</reference>
<dbReference type="EMBL" id="KZ302046">
    <property type="protein sequence ID" value="PFH48909.1"/>
    <property type="molecule type" value="Genomic_DNA"/>
</dbReference>
<evidence type="ECO:0000313" key="3">
    <source>
        <dbReference type="Proteomes" id="UP000242287"/>
    </source>
</evidence>
<keyword evidence="3" id="KW-1185">Reference proteome</keyword>
<feature type="region of interest" description="Disordered" evidence="1">
    <location>
        <begin position="58"/>
        <end position="78"/>
    </location>
</feature>
<feature type="compositionally biased region" description="Polar residues" evidence="1">
    <location>
        <begin position="1"/>
        <end position="10"/>
    </location>
</feature>
<proteinExistence type="predicted"/>
<evidence type="ECO:0000256" key="1">
    <source>
        <dbReference type="SAM" id="MobiDB-lite"/>
    </source>
</evidence>
<feature type="region of interest" description="Disordered" evidence="1">
    <location>
        <begin position="1"/>
        <end position="27"/>
    </location>
</feature>
<name>A0A2A9NE59_9AGAR</name>
<dbReference type="AlphaFoldDB" id="A0A2A9NE59"/>
<protein>
    <submittedName>
        <fullName evidence="2">Uncharacterized protein</fullName>
    </submittedName>
</protein>
<feature type="non-terminal residue" evidence="2">
    <location>
        <position position="78"/>
    </location>
</feature>
<evidence type="ECO:0000313" key="2">
    <source>
        <dbReference type="EMBL" id="PFH48909.1"/>
    </source>
</evidence>
<sequence>MTTAQWSTQDQADRIPISNKPKIPPAGDFIVPIGPSGDEIQLTHSSRPGPTCLLVYHSESSQSSTPKGKFEELLPPLL</sequence>
<gene>
    <name evidence="2" type="ORF">AMATHDRAFT_64352</name>
</gene>
<organism evidence="2 3">
    <name type="scientific">Amanita thiersii Skay4041</name>
    <dbReference type="NCBI Taxonomy" id="703135"/>
    <lineage>
        <taxon>Eukaryota</taxon>
        <taxon>Fungi</taxon>
        <taxon>Dikarya</taxon>
        <taxon>Basidiomycota</taxon>
        <taxon>Agaricomycotina</taxon>
        <taxon>Agaricomycetes</taxon>
        <taxon>Agaricomycetidae</taxon>
        <taxon>Agaricales</taxon>
        <taxon>Pluteineae</taxon>
        <taxon>Amanitaceae</taxon>
        <taxon>Amanita</taxon>
    </lineage>
</organism>
<dbReference type="OrthoDB" id="3235960at2759"/>